<dbReference type="Gene3D" id="3.40.30.10">
    <property type="entry name" value="Glutaredoxin"/>
    <property type="match status" value="1"/>
</dbReference>
<dbReference type="EMBL" id="ACIZ01000078">
    <property type="protein sequence ID" value="EEN79943.1"/>
    <property type="molecule type" value="Genomic_DNA"/>
</dbReference>
<dbReference type="Proteomes" id="UP000004525">
    <property type="component" value="Unassembled WGS sequence"/>
</dbReference>
<name>C2JYE1_LACRM</name>
<keyword evidence="2" id="KW-1185">Reference proteome</keyword>
<reference evidence="1" key="1">
    <citation type="submission" date="2009-01" db="EMBL/GenBank/DDBJ databases">
        <authorList>
            <person name="Qin X."/>
            <person name="Bachman B."/>
            <person name="Battles P."/>
            <person name="Bell A."/>
            <person name="Bess C."/>
            <person name="Bickham C."/>
            <person name="Chaboub L."/>
            <person name="Chen D."/>
            <person name="Coyle M."/>
            <person name="Deiros D.R."/>
            <person name="Dinh H."/>
            <person name="Forbes L."/>
            <person name="Fowler G."/>
            <person name="Francisco L."/>
            <person name="Fu Q."/>
            <person name="Gubbala S."/>
            <person name="Hale W."/>
            <person name="Han Y."/>
            <person name="Hemphill L."/>
            <person name="Highlander S.K."/>
            <person name="Hirani K."/>
            <person name="Hogues M."/>
            <person name="Jackson L."/>
            <person name="Jakkamsetti A."/>
            <person name="Javaid M."/>
            <person name="Jiang H."/>
            <person name="Korchina V."/>
            <person name="Kovar C."/>
            <person name="Lara F."/>
            <person name="Lee S."/>
            <person name="Mata R."/>
            <person name="Mathew T."/>
            <person name="Moen C."/>
            <person name="Morales K."/>
            <person name="Munidasa M."/>
            <person name="Nazareth L."/>
            <person name="Ngo R."/>
            <person name="Nguyen L."/>
            <person name="Okwuonu G."/>
            <person name="Ongeri F."/>
            <person name="Patil S."/>
            <person name="Petrosino J."/>
            <person name="Pham C."/>
            <person name="Pham P."/>
            <person name="Pu L.-L."/>
            <person name="Puazo M."/>
            <person name="Raj R."/>
            <person name="Reid J."/>
            <person name="Rouhana J."/>
            <person name="Saada N."/>
            <person name="Shang Y."/>
            <person name="Simmons D."/>
            <person name="Thornton R."/>
            <person name="Warren J."/>
            <person name="Weissenberger G."/>
            <person name="Zhang J."/>
            <person name="Zhang L."/>
            <person name="Zhou C."/>
            <person name="Zhu D."/>
            <person name="Muzny D."/>
            <person name="Worley K."/>
            <person name="Gibbs R."/>
        </authorList>
    </citation>
    <scope>NUCLEOTIDE SEQUENCE [LARGE SCALE GENOMIC DNA]</scope>
    <source>
        <strain evidence="1">LMS2-1</strain>
    </source>
</reference>
<proteinExistence type="predicted"/>
<dbReference type="HOGENOM" id="CLU_159267_0_0_9"/>
<organism evidence="1 2">
    <name type="scientific">Lacticaseibacillus rhamnosus (strain LMS2-1)</name>
    <dbReference type="NCBI Taxonomy" id="525361"/>
    <lineage>
        <taxon>Bacteria</taxon>
        <taxon>Bacillati</taxon>
        <taxon>Bacillota</taxon>
        <taxon>Bacilli</taxon>
        <taxon>Lactobacillales</taxon>
        <taxon>Lactobacillaceae</taxon>
        <taxon>Lacticaseibacillus</taxon>
    </lineage>
</organism>
<dbReference type="AlphaFoldDB" id="C2JYE1"/>
<accession>C2JYE1</accession>
<sequence>MRMAIHFVVYEKPQCESCRLTKRWLLAHHQHFRTTNQRGESNLVDTSAEDPLKRAWSAQKVVKFRADGYDRFPVVRVRDDETGDVLATWSGFHPEALASWAAINQLS</sequence>
<evidence type="ECO:0000313" key="1">
    <source>
        <dbReference type="EMBL" id="EEN79943.1"/>
    </source>
</evidence>
<evidence type="ECO:0008006" key="3">
    <source>
        <dbReference type="Google" id="ProtNLM"/>
    </source>
</evidence>
<protein>
    <recommendedName>
        <fullName evidence="3">Glutaredoxin</fullName>
    </recommendedName>
</protein>
<gene>
    <name evidence="1" type="ORF">HMPREF0539_1926</name>
</gene>
<comment type="caution">
    <text evidence="1">The sequence shown here is derived from an EMBL/GenBank/DDBJ whole genome shotgun (WGS) entry which is preliminary data.</text>
</comment>
<evidence type="ECO:0000313" key="2">
    <source>
        <dbReference type="Proteomes" id="UP000004525"/>
    </source>
</evidence>